<evidence type="ECO:0000313" key="2">
    <source>
        <dbReference type="Proteomes" id="UP000018144"/>
    </source>
</evidence>
<evidence type="ECO:0000313" key="1">
    <source>
        <dbReference type="EMBL" id="CCX07252.1"/>
    </source>
</evidence>
<reference evidence="1 2" key="1">
    <citation type="journal article" date="2013" name="PLoS Genet.">
        <title>The genome and development-dependent transcriptomes of Pyronema confluens: a window into fungal evolution.</title>
        <authorList>
            <person name="Traeger S."/>
            <person name="Altegoer F."/>
            <person name="Freitag M."/>
            <person name="Gabaldon T."/>
            <person name="Kempken F."/>
            <person name="Kumar A."/>
            <person name="Marcet-Houben M."/>
            <person name="Poggeler S."/>
            <person name="Stajich J.E."/>
            <person name="Nowrousian M."/>
        </authorList>
    </citation>
    <scope>NUCLEOTIDE SEQUENCE [LARGE SCALE GENOMIC DNA]</scope>
    <source>
        <strain evidence="2">CBS 100304</strain>
        <tissue evidence="1">Vegetative mycelium</tissue>
    </source>
</reference>
<keyword evidence="2" id="KW-1185">Reference proteome</keyword>
<accession>U4KYE3</accession>
<dbReference type="Proteomes" id="UP000018144">
    <property type="component" value="Unassembled WGS sequence"/>
</dbReference>
<gene>
    <name evidence="1" type="ORF">PCON_06841</name>
</gene>
<protein>
    <submittedName>
        <fullName evidence="1">Uncharacterized protein</fullName>
    </submittedName>
</protein>
<organism evidence="1 2">
    <name type="scientific">Pyronema omphalodes (strain CBS 100304)</name>
    <name type="common">Pyronema confluens</name>
    <dbReference type="NCBI Taxonomy" id="1076935"/>
    <lineage>
        <taxon>Eukaryota</taxon>
        <taxon>Fungi</taxon>
        <taxon>Dikarya</taxon>
        <taxon>Ascomycota</taxon>
        <taxon>Pezizomycotina</taxon>
        <taxon>Pezizomycetes</taxon>
        <taxon>Pezizales</taxon>
        <taxon>Pyronemataceae</taxon>
        <taxon>Pyronema</taxon>
    </lineage>
</organism>
<sequence length="28" mass="3526">MCMTANQRKENISNYNDLFLFFQLWRLE</sequence>
<dbReference type="EMBL" id="HF935346">
    <property type="protein sequence ID" value="CCX07252.1"/>
    <property type="molecule type" value="Genomic_DNA"/>
</dbReference>
<name>U4KYE3_PYROM</name>
<dbReference type="AlphaFoldDB" id="U4KYE3"/>
<proteinExistence type="predicted"/>